<keyword evidence="3" id="KW-1185">Reference proteome</keyword>
<name>A0A5E4ML17_9HEMI</name>
<dbReference type="GO" id="GO:0003964">
    <property type="term" value="F:RNA-directed DNA polymerase activity"/>
    <property type="evidence" value="ECO:0007669"/>
    <property type="project" value="UniProtKB-KW"/>
</dbReference>
<reference evidence="2 3" key="1">
    <citation type="submission" date="2019-08" db="EMBL/GenBank/DDBJ databases">
        <authorList>
            <person name="Alioto T."/>
            <person name="Alioto T."/>
            <person name="Gomez Garrido J."/>
        </authorList>
    </citation>
    <scope>NUCLEOTIDE SEQUENCE [LARGE SCALE GENOMIC DNA]</scope>
</reference>
<keyword evidence="2" id="KW-0548">Nucleotidyltransferase</keyword>
<dbReference type="Proteomes" id="UP000325440">
    <property type="component" value="Unassembled WGS sequence"/>
</dbReference>
<dbReference type="InterPro" id="IPR000477">
    <property type="entry name" value="RT_dom"/>
</dbReference>
<gene>
    <name evidence="2" type="ORF">CINCED_3A013029</name>
</gene>
<proteinExistence type="predicted"/>
<dbReference type="OrthoDB" id="407509at2759"/>
<dbReference type="PANTHER" id="PTHR47027">
    <property type="entry name" value="REVERSE TRANSCRIPTASE DOMAIN-CONTAINING PROTEIN"/>
    <property type="match status" value="1"/>
</dbReference>
<accession>A0A5E4ML17</accession>
<dbReference type="CDD" id="cd01650">
    <property type="entry name" value="RT_nLTR_like"/>
    <property type="match status" value="1"/>
</dbReference>
<protein>
    <submittedName>
        <fullName evidence="2">Reverse transcriptase domain</fullName>
    </submittedName>
</protein>
<keyword evidence="2" id="KW-0808">Transferase</keyword>
<evidence type="ECO:0000259" key="1">
    <source>
        <dbReference type="Pfam" id="PF00078"/>
    </source>
</evidence>
<sequence>METNNTICLAPSKEEIHEHIRNLKNHKAPGEDGIPGELLKNMGNCLLEYVSELIKEVWEKEVIPEEWQTALKYPIHKKGDKQLCDNYRGIALLNVTYKVLSKCILNRIKPWAEDILGDYQAGFRQNRSTTDQIFILKQIFQKIGSLLNVLRQFKLPQKLINLIKANILHTEIKIKVGNILSQGISVSTGLRQGDALSPILFNIALEKVIRESRIEENGIRLGGCIIGVLAYADDIALLAESKENLKEQAGKLLDTAKRIEKNDELTEIKARLQSGNKCFYGLSNVLKARTISKNLKIQLYRTLIRPVVMYGCEVWTLRKSNQNRLLIFERKILRTIFGPCIDDTTREWRIRKNEELKQLYQIPDIIREIKKRRFQWAGHAWRKEGTLIRMVQCGIPQGKRPLGRP</sequence>
<evidence type="ECO:0000313" key="2">
    <source>
        <dbReference type="EMBL" id="VVC31083.1"/>
    </source>
</evidence>
<evidence type="ECO:0000313" key="3">
    <source>
        <dbReference type="Proteomes" id="UP000325440"/>
    </source>
</evidence>
<organism evidence="2 3">
    <name type="scientific">Cinara cedri</name>
    <dbReference type="NCBI Taxonomy" id="506608"/>
    <lineage>
        <taxon>Eukaryota</taxon>
        <taxon>Metazoa</taxon>
        <taxon>Ecdysozoa</taxon>
        <taxon>Arthropoda</taxon>
        <taxon>Hexapoda</taxon>
        <taxon>Insecta</taxon>
        <taxon>Pterygota</taxon>
        <taxon>Neoptera</taxon>
        <taxon>Paraneoptera</taxon>
        <taxon>Hemiptera</taxon>
        <taxon>Sternorrhyncha</taxon>
        <taxon>Aphidomorpha</taxon>
        <taxon>Aphidoidea</taxon>
        <taxon>Aphididae</taxon>
        <taxon>Lachninae</taxon>
        <taxon>Cinara</taxon>
    </lineage>
</organism>
<dbReference type="PANTHER" id="PTHR47027:SF20">
    <property type="entry name" value="REVERSE TRANSCRIPTASE-LIKE PROTEIN WITH RNA-DIRECTED DNA POLYMERASE DOMAIN"/>
    <property type="match status" value="1"/>
</dbReference>
<dbReference type="AlphaFoldDB" id="A0A5E4ML17"/>
<keyword evidence="2" id="KW-0695">RNA-directed DNA polymerase</keyword>
<dbReference type="SUPFAM" id="SSF56672">
    <property type="entry name" value="DNA/RNA polymerases"/>
    <property type="match status" value="1"/>
</dbReference>
<dbReference type="Pfam" id="PF00078">
    <property type="entry name" value="RVT_1"/>
    <property type="match status" value="1"/>
</dbReference>
<dbReference type="EMBL" id="CABPRJ010000579">
    <property type="protein sequence ID" value="VVC31083.1"/>
    <property type="molecule type" value="Genomic_DNA"/>
</dbReference>
<feature type="domain" description="Reverse transcriptase" evidence="1">
    <location>
        <begin position="75"/>
        <end position="258"/>
    </location>
</feature>
<dbReference type="InterPro" id="IPR043502">
    <property type="entry name" value="DNA/RNA_pol_sf"/>
</dbReference>